<dbReference type="OrthoDB" id="6159439at2759"/>
<proteinExistence type="predicted"/>
<evidence type="ECO:0000256" key="1">
    <source>
        <dbReference type="ARBA" id="ARBA00004123"/>
    </source>
</evidence>
<dbReference type="InterPro" id="IPR020479">
    <property type="entry name" value="HD_metazoa"/>
</dbReference>
<name>A0A5N5LV71_PANHP</name>
<keyword evidence="4 8" id="KW-0238">DNA-binding</keyword>
<evidence type="ECO:0000259" key="10">
    <source>
        <dbReference type="PROSITE" id="PS50071"/>
    </source>
</evidence>
<feature type="DNA-binding region" description="Homeobox" evidence="8">
    <location>
        <begin position="203"/>
        <end position="262"/>
    </location>
</feature>
<organism evidence="11 12">
    <name type="scientific">Pangasianodon hypophthalmus</name>
    <name type="common">Striped catfish</name>
    <name type="synonym">Helicophagus hypophthalmus</name>
    <dbReference type="NCBI Taxonomy" id="310915"/>
    <lineage>
        <taxon>Eukaryota</taxon>
        <taxon>Metazoa</taxon>
        <taxon>Chordata</taxon>
        <taxon>Craniata</taxon>
        <taxon>Vertebrata</taxon>
        <taxon>Euteleostomi</taxon>
        <taxon>Actinopterygii</taxon>
        <taxon>Neopterygii</taxon>
        <taxon>Teleostei</taxon>
        <taxon>Ostariophysi</taxon>
        <taxon>Siluriformes</taxon>
        <taxon>Pangasiidae</taxon>
        <taxon>Pangasianodon</taxon>
    </lineage>
</organism>
<dbReference type="InterPro" id="IPR017970">
    <property type="entry name" value="Homeobox_CS"/>
</dbReference>
<keyword evidence="5 8" id="KW-0371">Homeobox</keyword>
<evidence type="ECO:0000256" key="3">
    <source>
        <dbReference type="ARBA" id="ARBA00023015"/>
    </source>
</evidence>
<dbReference type="PROSITE" id="PS00027">
    <property type="entry name" value="HOMEOBOX_1"/>
    <property type="match status" value="1"/>
</dbReference>
<evidence type="ECO:0000256" key="7">
    <source>
        <dbReference type="ARBA" id="ARBA00023242"/>
    </source>
</evidence>
<gene>
    <name evidence="11" type="ORF">PHYPO_G00073850</name>
</gene>
<dbReference type="Gene3D" id="1.10.10.60">
    <property type="entry name" value="Homeodomain-like"/>
    <property type="match status" value="1"/>
</dbReference>
<dbReference type="PANTHER" id="PTHR45946">
    <property type="entry name" value="HOMEOBOX PROTEIN ROUGH-RELATED"/>
    <property type="match status" value="1"/>
</dbReference>
<dbReference type="GO" id="GO:0000981">
    <property type="term" value="F:DNA-binding transcription factor activity, RNA polymerase II-specific"/>
    <property type="evidence" value="ECO:0007669"/>
    <property type="project" value="InterPro"/>
</dbReference>
<dbReference type="Proteomes" id="UP000327468">
    <property type="component" value="Chromosome 16"/>
</dbReference>
<dbReference type="SMART" id="SM00389">
    <property type="entry name" value="HOX"/>
    <property type="match status" value="1"/>
</dbReference>
<dbReference type="InterPro" id="IPR001356">
    <property type="entry name" value="HD"/>
</dbReference>
<reference evidence="11 12" key="1">
    <citation type="submission" date="2019-06" db="EMBL/GenBank/DDBJ databases">
        <title>A chromosome-scale genome assembly of the striped catfish, Pangasianodon hypophthalmus.</title>
        <authorList>
            <person name="Wen M."/>
            <person name="Zahm M."/>
            <person name="Roques C."/>
            <person name="Cabau C."/>
            <person name="Klopp C."/>
            <person name="Donnadieu C."/>
            <person name="Jouanno E."/>
            <person name="Avarre J.-C."/>
            <person name="Campet M."/>
            <person name="Ha T.T.T."/>
            <person name="Dugue R."/>
            <person name="Lampietro C."/>
            <person name="Louis A."/>
            <person name="Herpin A."/>
            <person name="Echchiki A."/>
            <person name="Berthelot C."/>
            <person name="Parey E."/>
            <person name="Roest-Crollius H."/>
            <person name="Braasch I."/>
            <person name="Postlethwait J."/>
            <person name="Bobe J."/>
            <person name="Montfort J."/>
            <person name="Bouchez O."/>
            <person name="Begum T."/>
            <person name="Schartl M."/>
            <person name="Guiguen Y."/>
        </authorList>
    </citation>
    <scope>NUCLEOTIDE SEQUENCE [LARGE SCALE GENOMIC DNA]</scope>
    <source>
        <strain evidence="11 12">Indonesia</strain>
        <tissue evidence="11">Blood</tissue>
    </source>
</reference>
<keyword evidence="2" id="KW-0217">Developmental protein</keyword>
<evidence type="ECO:0000313" key="12">
    <source>
        <dbReference type="Proteomes" id="UP000327468"/>
    </source>
</evidence>
<evidence type="ECO:0000313" key="11">
    <source>
        <dbReference type="EMBL" id="KAB5546592.1"/>
    </source>
</evidence>
<sequence>MGLLLDLGSVVEGSMCKGNAFMTSYQEFTKGNRANKTARQDLDPSKLQIRLEEHFLSAFRSETGTGACAKRSRVPDMRAPDQDYFFSNPPQWREQAGSRAQISPSLHTFAKECCELGPVNARVCNISSCDDPRRHFAFMDTSNTRHAGSTNLHEATQMEKPFEWMKVKRNQAGTGKAHQTGARNFLHCVKVDGGQNESEDSPHTVSRSSFSTKQLTELEKEFHYSRYLTRARRVEIASALQLREAQVKVWFQNRRMREKKTQRLLHTHPAPGSCLELPSNPADTCALPEKS</sequence>
<evidence type="ECO:0000256" key="9">
    <source>
        <dbReference type="RuleBase" id="RU000682"/>
    </source>
</evidence>
<evidence type="ECO:0000256" key="6">
    <source>
        <dbReference type="ARBA" id="ARBA00023163"/>
    </source>
</evidence>
<dbReference type="CDD" id="cd00086">
    <property type="entry name" value="homeodomain"/>
    <property type="match status" value="1"/>
</dbReference>
<evidence type="ECO:0000256" key="4">
    <source>
        <dbReference type="ARBA" id="ARBA00023125"/>
    </source>
</evidence>
<dbReference type="PRINTS" id="PR00024">
    <property type="entry name" value="HOMEOBOX"/>
</dbReference>
<dbReference type="EMBL" id="VFJC01000017">
    <property type="protein sequence ID" value="KAB5546592.1"/>
    <property type="molecule type" value="Genomic_DNA"/>
</dbReference>
<comment type="caution">
    <text evidence="11">The sequence shown here is derived from an EMBL/GenBank/DDBJ whole genome shotgun (WGS) entry which is preliminary data.</text>
</comment>
<dbReference type="InterPro" id="IPR046327">
    <property type="entry name" value="HXA1/B1/D1"/>
</dbReference>
<evidence type="ECO:0000256" key="2">
    <source>
        <dbReference type="ARBA" id="ARBA00022473"/>
    </source>
</evidence>
<evidence type="ECO:0000256" key="5">
    <source>
        <dbReference type="ARBA" id="ARBA00023155"/>
    </source>
</evidence>
<dbReference type="PROSITE" id="PS50071">
    <property type="entry name" value="HOMEOBOX_2"/>
    <property type="match status" value="1"/>
</dbReference>
<feature type="domain" description="Homeobox" evidence="10">
    <location>
        <begin position="201"/>
        <end position="261"/>
    </location>
</feature>
<dbReference type="GO" id="GO:0005634">
    <property type="term" value="C:nucleus"/>
    <property type="evidence" value="ECO:0007669"/>
    <property type="project" value="UniProtKB-SubCell"/>
</dbReference>
<evidence type="ECO:0000256" key="8">
    <source>
        <dbReference type="PROSITE-ProRule" id="PRU00108"/>
    </source>
</evidence>
<keyword evidence="7 8" id="KW-0539">Nucleus</keyword>
<protein>
    <recommendedName>
        <fullName evidence="10">Homeobox domain-containing protein</fullName>
    </recommendedName>
</protein>
<dbReference type="GO" id="GO:0000978">
    <property type="term" value="F:RNA polymerase II cis-regulatory region sequence-specific DNA binding"/>
    <property type="evidence" value="ECO:0007669"/>
    <property type="project" value="TreeGrafter"/>
</dbReference>
<dbReference type="AlphaFoldDB" id="A0A5N5LV71"/>
<keyword evidence="6" id="KW-0804">Transcription</keyword>
<dbReference type="InterPro" id="IPR009057">
    <property type="entry name" value="Homeodomain-like_sf"/>
</dbReference>
<keyword evidence="12" id="KW-1185">Reference proteome</keyword>
<dbReference type="Pfam" id="PF00046">
    <property type="entry name" value="Homeodomain"/>
    <property type="match status" value="1"/>
</dbReference>
<dbReference type="PANTHER" id="PTHR45946:SF5">
    <property type="entry name" value="HOMEOBOX PROTEIN HOX-B1"/>
    <property type="match status" value="1"/>
</dbReference>
<keyword evidence="3" id="KW-0805">Transcription regulation</keyword>
<comment type="subcellular location">
    <subcellularLocation>
        <location evidence="1 8 9">Nucleus</location>
    </subcellularLocation>
</comment>
<accession>A0A5N5LV71</accession>
<dbReference type="SUPFAM" id="SSF46689">
    <property type="entry name" value="Homeodomain-like"/>
    <property type="match status" value="1"/>
</dbReference>